<sequence length="381" mass="41017">MKVFASPSRYIQGKNALFTNAKTLKQLGNSPILLCDDVVYGIVGERFESYLIDNGMTPVHVAFNGEASDNEISRVVAIAKENGNDVIIGLGGGKTIDSAKAIADLLAVPVIIAPTIASTDAPTSALSVIYTDEGAFEKYIFYSKNPDLVLVDTQVICQAPKRLLASGIADGLATCVATATAQIMKYHNYPNKGLKDYTYTLSSNNPYFNHPKNLFAAISTRQYNWNNILPTYSGRESNVQKMAISELMADVGISVDMDYGPSSGSAGSSRVQRALKENFGYNQSVHQINRSDFSKQDWESQIDKELSQNQPVYYQGVGKVGGHAFVIDGADGRNFYHVNWGWGGVSDGFFRLDALNPSALGTGGGAGGFNGYQSAVVGIKP</sequence>
<evidence type="ECO:0000256" key="6">
    <source>
        <dbReference type="ARBA" id="ARBA00037918"/>
    </source>
</evidence>
<evidence type="ECO:0000256" key="5">
    <source>
        <dbReference type="ARBA" id="ARBA00023027"/>
    </source>
</evidence>
<evidence type="ECO:0000256" key="8">
    <source>
        <dbReference type="ARBA" id="ARBA00040132"/>
    </source>
</evidence>
<dbReference type="InterPro" id="IPR038765">
    <property type="entry name" value="Papain-like_cys_pep_sf"/>
</dbReference>
<comment type="catalytic activity">
    <reaction evidence="9">
        <text>glycerol + NAD(+) = dihydroxyacetone + NADH + H(+)</text>
        <dbReference type="Rhea" id="RHEA:13769"/>
        <dbReference type="ChEBI" id="CHEBI:15378"/>
        <dbReference type="ChEBI" id="CHEBI:16016"/>
        <dbReference type="ChEBI" id="CHEBI:17754"/>
        <dbReference type="ChEBI" id="CHEBI:57540"/>
        <dbReference type="ChEBI" id="CHEBI:57945"/>
        <dbReference type="EC" id="1.1.1.6"/>
    </reaction>
</comment>
<dbReference type="InterPro" id="IPR016205">
    <property type="entry name" value="Glycerol_DH"/>
</dbReference>
<name>K7NBN6_STRPY</name>
<evidence type="ECO:0000256" key="1">
    <source>
        <dbReference type="ARBA" id="ARBA00007358"/>
    </source>
</evidence>
<organism evidence="12">
    <name type="scientific">Streptococcus pyogenes</name>
    <dbReference type="NCBI Taxonomy" id="1314"/>
    <lineage>
        <taxon>Bacteria</taxon>
        <taxon>Bacillati</taxon>
        <taxon>Bacillota</taxon>
        <taxon>Bacilli</taxon>
        <taxon>Lactobacillales</taxon>
        <taxon>Streptococcaceae</taxon>
        <taxon>Streptococcus</taxon>
    </lineage>
</organism>
<feature type="domain" description="Alcohol dehydrogenase iron-type/glycerol dehydrogenase GldA" evidence="11">
    <location>
        <begin position="7"/>
        <end position="153"/>
    </location>
</feature>
<feature type="active site" description="Proton acceptor" evidence="10">
    <location>
        <position position="323"/>
    </location>
</feature>
<evidence type="ECO:0000259" key="11">
    <source>
        <dbReference type="Pfam" id="PF00465"/>
    </source>
</evidence>
<dbReference type="InterPro" id="IPR000200">
    <property type="entry name" value="Peptidase_C10"/>
</dbReference>
<comment type="similarity">
    <text evidence="1">Belongs to the iron-containing alcohol dehydrogenase family.</text>
</comment>
<evidence type="ECO:0000256" key="7">
    <source>
        <dbReference type="ARBA" id="ARBA00039147"/>
    </source>
</evidence>
<dbReference type="GO" id="GO:0005829">
    <property type="term" value="C:cytosol"/>
    <property type="evidence" value="ECO:0007669"/>
    <property type="project" value="TreeGrafter"/>
</dbReference>
<dbReference type="EMBL" id="JF724128">
    <property type="protein sequence ID" value="AEJ07501.1"/>
    <property type="molecule type" value="Genomic_DNA"/>
</dbReference>
<accession>K7NBN6</accession>
<evidence type="ECO:0000256" key="2">
    <source>
        <dbReference type="ARBA" id="ARBA00022723"/>
    </source>
</evidence>
<evidence type="ECO:0000256" key="3">
    <source>
        <dbReference type="ARBA" id="ARBA00022798"/>
    </source>
</evidence>
<dbReference type="FunFam" id="3.40.50.1970:FF:000005">
    <property type="entry name" value="Glycerol dehydrogenase"/>
    <property type="match status" value="1"/>
</dbReference>
<keyword evidence="5" id="KW-0520">NAD</keyword>
<dbReference type="GO" id="GO:0006508">
    <property type="term" value="P:proteolysis"/>
    <property type="evidence" value="ECO:0007669"/>
    <property type="project" value="InterPro"/>
</dbReference>
<dbReference type="GO" id="GO:0046872">
    <property type="term" value="F:metal ion binding"/>
    <property type="evidence" value="ECO:0007669"/>
    <property type="project" value="UniProtKB-KW"/>
</dbReference>
<dbReference type="Gene3D" id="3.90.70.50">
    <property type="entry name" value="Peptidase C10, streptopain"/>
    <property type="match status" value="1"/>
</dbReference>
<protein>
    <recommendedName>
        <fullName evidence="8">Glycerol dehydrogenase</fullName>
        <ecNumber evidence="7">1.1.1.6</ecNumber>
    </recommendedName>
</protein>
<evidence type="ECO:0000256" key="10">
    <source>
        <dbReference type="PIRSR" id="PIRSR600200-1"/>
    </source>
</evidence>
<comment type="pathway">
    <text evidence="6">Polyol metabolism; glycerol fermentation; glycerone phosphate from glycerol (oxidative route): step 1/2.</text>
</comment>
<dbReference type="MEROPS" id="C10.001"/>
<evidence type="ECO:0000256" key="9">
    <source>
        <dbReference type="ARBA" id="ARBA00049006"/>
    </source>
</evidence>
<reference evidence="12" key="1">
    <citation type="journal article" date="2013" name="Eur. J. Clin. Microbiol. Infect. Dis.">
        <title>Superantigen gene complement of Streptococcus pyogenes--relationship with other typing methods and short-term stability.</title>
        <authorList>
            <person name="Friaes A."/>
            <person name="Pinto F.R."/>
            <person name="Silva-Costa C."/>
            <person name="Ramirez M."/>
            <person name="Melo-Cristino J."/>
        </authorList>
    </citation>
    <scope>NUCLEOTIDE SEQUENCE</scope>
    <source>
        <strain evidence="12">2000V1032P</strain>
    </source>
</reference>
<dbReference type="PRINTS" id="PR00797">
    <property type="entry name" value="STREPTOPAIN"/>
</dbReference>
<dbReference type="InterPro" id="IPR001670">
    <property type="entry name" value="ADH_Fe/GldA"/>
</dbReference>
<dbReference type="Pfam" id="PF00465">
    <property type="entry name" value="Fe-ADH"/>
    <property type="match status" value="1"/>
</dbReference>
<dbReference type="PANTHER" id="PTHR43616">
    <property type="entry name" value="GLYCEROL DEHYDROGENASE"/>
    <property type="match status" value="1"/>
</dbReference>
<dbReference type="InterPro" id="IPR044934">
    <property type="entry name" value="Streptopain_sf"/>
</dbReference>
<dbReference type="GO" id="GO:0019563">
    <property type="term" value="P:glycerol catabolic process"/>
    <property type="evidence" value="ECO:0007669"/>
    <property type="project" value="UniProtKB-ARBA"/>
</dbReference>
<dbReference type="SUPFAM" id="SSF56796">
    <property type="entry name" value="Dehydroquinate synthase-like"/>
    <property type="match status" value="1"/>
</dbReference>
<keyword evidence="2" id="KW-0479">Metal-binding</keyword>
<evidence type="ECO:0000256" key="4">
    <source>
        <dbReference type="ARBA" id="ARBA00023002"/>
    </source>
</evidence>
<dbReference type="PANTHER" id="PTHR43616:SF5">
    <property type="entry name" value="GLYCEROL DEHYDROGENASE 1"/>
    <property type="match status" value="1"/>
</dbReference>
<evidence type="ECO:0000313" key="12">
    <source>
        <dbReference type="EMBL" id="AEJ07501.1"/>
    </source>
</evidence>
<dbReference type="EC" id="1.1.1.6" evidence="7"/>
<keyword evidence="4" id="KW-0560">Oxidoreductase</keyword>
<dbReference type="SUPFAM" id="SSF54001">
    <property type="entry name" value="Cysteine proteinases"/>
    <property type="match status" value="1"/>
</dbReference>
<proteinExistence type="inferred from homology"/>
<keyword evidence="3" id="KW-0319">Glycerol metabolism</keyword>
<feature type="active site" description="Nucleophile" evidence="10">
    <location>
        <position position="175"/>
    </location>
</feature>
<dbReference type="GO" id="GO:0015980">
    <property type="term" value="P:energy derivation by oxidation of organic compounds"/>
    <property type="evidence" value="ECO:0007669"/>
    <property type="project" value="UniProtKB-ARBA"/>
</dbReference>
<dbReference type="Gene3D" id="3.40.50.1970">
    <property type="match status" value="1"/>
</dbReference>
<dbReference type="Pfam" id="PF01640">
    <property type="entry name" value="Peptidase_C10"/>
    <property type="match status" value="1"/>
</dbReference>
<dbReference type="AlphaFoldDB" id="K7NBN6"/>
<dbReference type="GO" id="GO:0008888">
    <property type="term" value="F:glycerol dehydrogenase (NAD+) activity"/>
    <property type="evidence" value="ECO:0007669"/>
    <property type="project" value="UniProtKB-EC"/>
</dbReference>
<dbReference type="GO" id="GO:0008234">
    <property type="term" value="F:cysteine-type peptidase activity"/>
    <property type="evidence" value="ECO:0007669"/>
    <property type="project" value="InterPro"/>
</dbReference>